<reference evidence="8 9" key="1">
    <citation type="submission" date="2018-11" db="EMBL/GenBank/DDBJ databases">
        <title>Taxonoimc description of Halomarina strain SPP-AMP-1.</title>
        <authorList>
            <person name="Pal Y."/>
            <person name="Srinivasana K."/>
            <person name="Verma A."/>
            <person name="Kumar P."/>
        </authorList>
    </citation>
    <scope>NUCLEOTIDE SEQUENCE [LARGE SCALE GENOMIC DNA]</scope>
    <source>
        <strain evidence="8 9">SPP-AMP-1</strain>
    </source>
</reference>
<dbReference type="PANTHER" id="PTHR32322:SF2">
    <property type="entry name" value="EAMA DOMAIN-CONTAINING PROTEIN"/>
    <property type="match status" value="1"/>
</dbReference>
<dbReference type="GO" id="GO:0016020">
    <property type="term" value="C:membrane"/>
    <property type="evidence" value="ECO:0007669"/>
    <property type="project" value="UniProtKB-SubCell"/>
</dbReference>
<sequence length="344" mass="35185">MDRRTVLFFLITGVFFGGTFVSAKAGLAYLPPLLLLALRFDIAALVLGGYAIWRFPSTALQPQTRDDIVAIVATGIVTIGATNALIFVGQQHVTSGVASIIASLNPILTPVFAAVLVSDERLTHRGAVGMMLGLAGVALVVSPDPANLLGGSVVGKAVLLAAATAGALGSVLIRWAGGELSPTVRTAWGLPLAAVFAHLLSIAAGESTASVTWTPSAVAAVAYLGVFAGGVAYVTYFDLIDTTGAIHANLVFYVVPVVASIGGWALLGEGLSGVAVAGFLIIFGGFTVIGSETLDYPALARSAAVTARRRVRRQGSGHSSHDRTADSGGADDRLDEDATVTQSD</sequence>
<gene>
    <name evidence="8" type="ORF">EIK79_06140</name>
</gene>
<evidence type="ECO:0000256" key="6">
    <source>
        <dbReference type="SAM" id="Phobius"/>
    </source>
</evidence>
<dbReference type="PANTHER" id="PTHR32322">
    <property type="entry name" value="INNER MEMBRANE TRANSPORTER"/>
    <property type="match status" value="1"/>
</dbReference>
<name>A0A3P3REA8_9EURY</name>
<feature type="region of interest" description="Disordered" evidence="5">
    <location>
        <begin position="310"/>
        <end position="344"/>
    </location>
</feature>
<dbReference type="SUPFAM" id="SSF103481">
    <property type="entry name" value="Multidrug resistance efflux transporter EmrE"/>
    <property type="match status" value="2"/>
</dbReference>
<feature type="transmembrane region" description="Helical" evidence="6">
    <location>
        <begin position="217"/>
        <end position="236"/>
    </location>
</feature>
<feature type="transmembrane region" description="Helical" evidence="6">
    <location>
        <begin position="124"/>
        <end position="141"/>
    </location>
</feature>
<proteinExistence type="predicted"/>
<feature type="transmembrane region" description="Helical" evidence="6">
    <location>
        <begin position="153"/>
        <end position="175"/>
    </location>
</feature>
<evidence type="ECO:0000256" key="4">
    <source>
        <dbReference type="ARBA" id="ARBA00023136"/>
    </source>
</evidence>
<dbReference type="Pfam" id="PF00892">
    <property type="entry name" value="EamA"/>
    <property type="match status" value="2"/>
</dbReference>
<evidence type="ECO:0000259" key="7">
    <source>
        <dbReference type="Pfam" id="PF00892"/>
    </source>
</evidence>
<keyword evidence="4 6" id="KW-0472">Membrane</keyword>
<organism evidence="8 9">
    <name type="scientific">Halocatena pleomorpha</name>
    <dbReference type="NCBI Taxonomy" id="1785090"/>
    <lineage>
        <taxon>Archaea</taxon>
        <taxon>Methanobacteriati</taxon>
        <taxon>Methanobacteriota</taxon>
        <taxon>Stenosarchaea group</taxon>
        <taxon>Halobacteria</taxon>
        <taxon>Halobacteriales</taxon>
        <taxon>Natronomonadaceae</taxon>
        <taxon>Halocatena</taxon>
    </lineage>
</organism>
<feature type="domain" description="EamA" evidence="7">
    <location>
        <begin position="5"/>
        <end position="141"/>
    </location>
</feature>
<dbReference type="Proteomes" id="UP000282322">
    <property type="component" value="Unassembled WGS sequence"/>
</dbReference>
<feature type="transmembrane region" description="Helical" evidence="6">
    <location>
        <begin position="187"/>
        <end position="205"/>
    </location>
</feature>
<feature type="domain" description="EamA" evidence="7">
    <location>
        <begin position="158"/>
        <end position="289"/>
    </location>
</feature>
<feature type="transmembrane region" description="Helical" evidence="6">
    <location>
        <begin position="68"/>
        <end position="89"/>
    </location>
</feature>
<dbReference type="OrthoDB" id="17861at2157"/>
<evidence type="ECO:0000256" key="3">
    <source>
        <dbReference type="ARBA" id="ARBA00022989"/>
    </source>
</evidence>
<feature type="transmembrane region" description="Helical" evidence="6">
    <location>
        <begin position="248"/>
        <end position="267"/>
    </location>
</feature>
<dbReference type="EMBL" id="RRCH01000012">
    <property type="protein sequence ID" value="RRJ31842.1"/>
    <property type="molecule type" value="Genomic_DNA"/>
</dbReference>
<keyword evidence="2 6" id="KW-0812">Transmembrane</keyword>
<feature type="transmembrane region" description="Helical" evidence="6">
    <location>
        <begin position="273"/>
        <end position="291"/>
    </location>
</feature>
<keyword evidence="3 6" id="KW-1133">Transmembrane helix</keyword>
<evidence type="ECO:0000256" key="2">
    <source>
        <dbReference type="ARBA" id="ARBA00022692"/>
    </source>
</evidence>
<dbReference type="InterPro" id="IPR050638">
    <property type="entry name" value="AA-Vitamin_Transporters"/>
</dbReference>
<dbReference type="AlphaFoldDB" id="A0A3P3REA8"/>
<feature type="transmembrane region" description="Helical" evidence="6">
    <location>
        <begin position="33"/>
        <end position="56"/>
    </location>
</feature>
<dbReference type="InterPro" id="IPR000620">
    <property type="entry name" value="EamA_dom"/>
</dbReference>
<comment type="subcellular location">
    <subcellularLocation>
        <location evidence="1">Membrane</location>
        <topology evidence="1">Multi-pass membrane protein</topology>
    </subcellularLocation>
</comment>
<accession>A0A3P3REA8</accession>
<evidence type="ECO:0000256" key="1">
    <source>
        <dbReference type="ARBA" id="ARBA00004141"/>
    </source>
</evidence>
<keyword evidence="9" id="KW-1185">Reference proteome</keyword>
<evidence type="ECO:0000256" key="5">
    <source>
        <dbReference type="SAM" id="MobiDB-lite"/>
    </source>
</evidence>
<feature type="transmembrane region" description="Helical" evidence="6">
    <location>
        <begin position="95"/>
        <end position="117"/>
    </location>
</feature>
<comment type="caution">
    <text evidence="8">The sequence shown here is derived from an EMBL/GenBank/DDBJ whole genome shotgun (WGS) entry which is preliminary data.</text>
</comment>
<evidence type="ECO:0000313" key="8">
    <source>
        <dbReference type="EMBL" id="RRJ31842.1"/>
    </source>
</evidence>
<dbReference type="InterPro" id="IPR037185">
    <property type="entry name" value="EmrE-like"/>
</dbReference>
<evidence type="ECO:0000313" key="9">
    <source>
        <dbReference type="Proteomes" id="UP000282322"/>
    </source>
</evidence>
<dbReference type="RefSeq" id="WP_124954252.1">
    <property type="nucleotide sequence ID" value="NZ_RRCH01000012.1"/>
</dbReference>
<protein>
    <submittedName>
        <fullName evidence="8">DMT family transporter</fullName>
    </submittedName>
</protein>